<accession>A0A6F8V8C0</accession>
<dbReference type="AlphaFoldDB" id="A0A6F8V8C0"/>
<gene>
    <name evidence="9" type="ORF">SKTS_09690</name>
</gene>
<dbReference type="KEGG" id="slac:SKTS_09690"/>
<dbReference type="Proteomes" id="UP000502260">
    <property type="component" value="Chromosome"/>
</dbReference>
<keyword evidence="10" id="KW-1185">Reference proteome</keyword>
<evidence type="ECO:0000313" key="10">
    <source>
        <dbReference type="Proteomes" id="UP000502260"/>
    </source>
</evidence>
<evidence type="ECO:0000256" key="6">
    <source>
        <dbReference type="ARBA" id="ARBA00022989"/>
    </source>
</evidence>
<dbReference type="PANTHER" id="PTHR31611:SF0">
    <property type="entry name" value="HIGH-AFFINITY NICKEL TRANSPORT PROTEIN NIC1"/>
    <property type="match status" value="1"/>
</dbReference>
<evidence type="ECO:0000256" key="4">
    <source>
        <dbReference type="ARBA" id="ARBA00022596"/>
    </source>
</evidence>
<dbReference type="InterPro" id="IPR004688">
    <property type="entry name" value="Ni/Co_transpt"/>
</dbReference>
<evidence type="ECO:0000256" key="5">
    <source>
        <dbReference type="ARBA" id="ARBA00022692"/>
    </source>
</evidence>
<dbReference type="GO" id="GO:0015099">
    <property type="term" value="F:nickel cation transmembrane transporter activity"/>
    <property type="evidence" value="ECO:0007669"/>
    <property type="project" value="UniProtKB-UniRule"/>
</dbReference>
<feature type="transmembrane region" description="Helical" evidence="8">
    <location>
        <begin position="208"/>
        <end position="230"/>
    </location>
</feature>
<dbReference type="GO" id="GO:0012505">
    <property type="term" value="C:endomembrane system"/>
    <property type="evidence" value="ECO:0007669"/>
    <property type="project" value="UniProtKB-SubCell"/>
</dbReference>
<keyword evidence="4" id="KW-0533">Nickel</keyword>
<evidence type="ECO:0000256" key="2">
    <source>
        <dbReference type="ARBA" id="ARBA00010892"/>
    </source>
</evidence>
<dbReference type="GO" id="GO:0005886">
    <property type="term" value="C:plasma membrane"/>
    <property type="evidence" value="ECO:0007669"/>
    <property type="project" value="UniProtKB-SubCell"/>
</dbReference>
<dbReference type="InterPro" id="IPR011541">
    <property type="entry name" value="Ni/Co_transpt_high_affinity"/>
</dbReference>
<evidence type="ECO:0000313" key="9">
    <source>
        <dbReference type="EMBL" id="BCB26083.1"/>
    </source>
</evidence>
<reference evidence="10" key="1">
    <citation type="submission" date="2020-03" db="EMBL/GenBank/DDBJ databases">
        <title>Complete genome sequence of sulfur-oxidizing bacterium skT11.</title>
        <authorList>
            <person name="Kanda M."/>
            <person name="Kojima H."/>
            <person name="Fukui M."/>
        </authorList>
    </citation>
    <scope>NUCLEOTIDE SEQUENCE [LARGE SCALE GENOMIC DNA]</scope>
    <source>
        <strain evidence="10">skT11</strain>
    </source>
</reference>
<sequence>MEALPNDLFALSLLVFILGLKHGFDADHLATIDGLTRFNSRANPRLARFCGALFSLGHGAVVVAIALAVSAFARRWQTPEWLELFGAWVSIAFLATLGLINIHAVLRTDPAQVVRPVGLKGRFLGRLTTAASPGLVALVGALFALSFDTISQTALFAVTATQFGGWRDALMLGLLFMLGMLVTDGVNGLWISRLICRADQLALIASRVMSLVVAGVSLLVAAFGVVKLALPSIAAWSEGKEMFFGGAVVALVAGSFLLALWLTRTVSPATVSSGD</sequence>
<feature type="transmembrane region" description="Helical" evidence="8">
    <location>
        <begin position="127"/>
        <end position="150"/>
    </location>
</feature>
<keyword evidence="3 8" id="KW-0813">Transport</keyword>
<dbReference type="Pfam" id="PF03824">
    <property type="entry name" value="NicO"/>
    <property type="match status" value="1"/>
</dbReference>
<evidence type="ECO:0000256" key="3">
    <source>
        <dbReference type="ARBA" id="ARBA00022448"/>
    </source>
</evidence>
<organism evidence="9 10">
    <name type="scientific">Sulfurimicrobium lacus</name>
    <dbReference type="NCBI Taxonomy" id="2715678"/>
    <lineage>
        <taxon>Bacteria</taxon>
        <taxon>Pseudomonadati</taxon>
        <taxon>Pseudomonadota</taxon>
        <taxon>Betaproteobacteria</taxon>
        <taxon>Nitrosomonadales</taxon>
        <taxon>Sulfuricellaceae</taxon>
        <taxon>Sulfurimicrobium</taxon>
    </lineage>
</organism>
<comment type="subcellular location">
    <subcellularLocation>
        <location evidence="8">Cell membrane</location>
        <topology evidence="8">Multi-pass membrane protein</topology>
    </subcellularLocation>
    <subcellularLocation>
        <location evidence="1">Endomembrane system</location>
        <topology evidence="1">Multi-pass membrane protein</topology>
    </subcellularLocation>
</comment>
<feature type="transmembrane region" description="Helical" evidence="8">
    <location>
        <begin position="242"/>
        <end position="262"/>
    </location>
</feature>
<dbReference type="EMBL" id="AP022853">
    <property type="protein sequence ID" value="BCB26083.1"/>
    <property type="molecule type" value="Genomic_DNA"/>
</dbReference>
<dbReference type="PANTHER" id="PTHR31611">
    <property type="entry name" value="HIGH-AFFINITY NICKEL TRANSPORT PROTEIN NIC1"/>
    <property type="match status" value="1"/>
</dbReference>
<feature type="transmembrane region" description="Helical" evidence="8">
    <location>
        <begin position="46"/>
        <end position="73"/>
    </location>
</feature>
<evidence type="ECO:0000256" key="1">
    <source>
        <dbReference type="ARBA" id="ARBA00004127"/>
    </source>
</evidence>
<feature type="transmembrane region" description="Helical" evidence="8">
    <location>
        <begin position="85"/>
        <end position="106"/>
    </location>
</feature>
<dbReference type="RefSeq" id="WP_173061185.1">
    <property type="nucleotide sequence ID" value="NZ_AP022853.1"/>
</dbReference>
<name>A0A6F8V8C0_9PROT</name>
<keyword evidence="7 8" id="KW-0472">Membrane</keyword>
<comment type="similarity">
    <text evidence="2 8">Belongs to the NiCoT transporter (TC 2.A.52) family.</text>
</comment>
<protein>
    <recommendedName>
        <fullName evidence="8">Nickel/cobalt efflux system</fullName>
    </recommendedName>
</protein>
<feature type="transmembrane region" description="Helical" evidence="8">
    <location>
        <begin position="170"/>
        <end position="196"/>
    </location>
</feature>
<keyword evidence="5 8" id="KW-0812">Transmembrane</keyword>
<evidence type="ECO:0000256" key="8">
    <source>
        <dbReference type="RuleBase" id="RU362101"/>
    </source>
</evidence>
<evidence type="ECO:0000256" key="7">
    <source>
        <dbReference type="ARBA" id="ARBA00023136"/>
    </source>
</evidence>
<keyword evidence="6 8" id="KW-1133">Transmembrane helix</keyword>
<proteinExistence type="inferred from homology"/>